<feature type="transmembrane region" description="Helical" evidence="1">
    <location>
        <begin position="21"/>
        <end position="38"/>
    </location>
</feature>
<keyword evidence="1" id="KW-1133">Transmembrane helix</keyword>
<name>A0A928ZRF0_LEPEC</name>
<proteinExistence type="predicted"/>
<organism evidence="2 3">
    <name type="scientific">Leptolyngbya cf. ectocarpi LEGE 11479</name>
    <dbReference type="NCBI Taxonomy" id="1828722"/>
    <lineage>
        <taxon>Bacteria</taxon>
        <taxon>Bacillati</taxon>
        <taxon>Cyanobacteriota</taxon>
        <taxon>Cyanophyceae</taxon>
        <taxon>Leptolyngbyales</taxon>
        <taxon>Leptolyngbyaceae</taxon>
        <taxon>Leptolyngbya group</taxon>
        <taxon>Leptolyngbya</taxon>
    </lineage>
</organism>
<dbReference type="EMBL" id="JADEXP010000087">
    <property type="protein sequence ID" value="MBE9067300.1"/>
    <property type="molecule type" value="Genomic_DNA"/>
</dbReference>
<accession>A0A928ZRF0</accession>
<feature type="transmembrane region" description="Helical" evidence="1">
    <location>
        <begin position="44"/>
        <end position="64"/>
    </location>
</feature>
<keyword evidence="1" id="KW-0812">Transmembrane</keyword>
<reference evidence="2" key="1">
    <citation type="submission" date="2020-10" db="EMBL/GenBank/DDBJ databases">
        <authorList>
            <person name="Castelo-Branco R."/>
            <person name="Eusebio N."/>
            <person name="Adriana R."/>
            <person name="Vieira A."/>
            <person name="Brugerolle De Fraissinette N."/>
            <person name="Rezende De Castro R."/>
            <person name="Schneider M.P."/>
            <person name="Vasconcelos V."/>
            <person name="Leao P.N."/>
        </authorList>
    </citation>
    <scope>NUCLEOTIDE SEQUENCE</scope>
    <source>
        <strain evidence="2">LEGE 11479</strain>
    </source>
</reference>
<keyword evidence="1" id="KW-0472">Membrane</keyword>
<keyword evidence="3" id="KW-1185">Reference proteome</keyword>
<sequence length="99" mass="11051">MGSPKGGKPVINDMTDLIVPVALRIWLVFLLIFVLLGYSVTTSILFGAIGGFAGGLVSAWWNALGGEPVQEGAKKSSPLLPLPRWRWRTERRHLRRRQR</sequence>
<evidence type="ECO:0000256" key="1">
    <source>
        <dbReference type="SAM" id="Phobius"/>
    </source>
</evidence>
<dbReference type="AlphaFoldDB" id="A0A928ZRF0"/>
<dbReference type="Proteomes" id="UP000615026">
    <property type="component" value="Unassembled WGS sequence"/>
</dbReference>
<evidence type="ECO:0000313" key="2">
    <source>
        <dbReference type="EMBL" id="MBE9067300.1"/>
    </source>
</evidence>
<comment type="caution">
    <text evidence="2">The sequence shown here is derived from an EMBL/GenBank/DDBJ whole genome shotgun (WGS) entry which is preliminary data.</text>
</comment>
<evidence type="ECO:0000313" key="3">
    <source>
        <dbReference type="Proteomes" id="UP000615026"/>
    </source>
</evidence>
<protein>
    <submittedName>
        <fullName evidence="2">Uncharacterized protein</fullName>
    </submittedName>
</protein>
<dbReference type="RefSeq" id="WP_193993267.1">
    <property type="nucleotide sequence ID" value="NZ_JADEXP010000087.1"/>
</dbReference>
<gene>
    <name evidence="2" type="ORF">IQ260_11605</name>
</gene>